<organism evidence="5 6">
    <name type="scientific">Platysternon megacephalum</name>
    <name type="common">big-headed turtle</name>
    <dbReference type="NCBI Taxonomy" id="55544"/>
    <lineage>
        <taxon>Eukaryota</taxon>
        <taxon>Metazoa</taxon>
        <taxon>Chordata</taxon>
        <taxon>Craniata</taxon>
        <taxon>Vertebrata</taxon>
        <taxon>Euteleostomi</taxon>
        <taxon>Archelosauria</taxon>
        <taxon>Testudinata</taxon>
        <taxon>Testudines</taxon>
        <taxon>Cryptodira</taxon>
        <taxon>Durocryptodira</taxon>
        <taxon>Testudinoidea</taxon>
        <taxon>Platysternidae</taxon>
        <taxon>Platysternon</taxon>
    </lineage>
</organism>
<dbReference type="InterPro" id="IPR013106">
    <property type="entry name" value="Ig_V-set"/>
</dbReference>
<dbReference type="AlphaFoldDB" id="A0A4D9E9N0"/>
<dbReference type="Gene3D" id="2.60.40.10">
    <property type="entry name" value="Immunoglobulins"/>
    <property type="match status" value="1"/>
</dbReference>
<name>A0A4D9E9N0_9SAUR</name>
<evidence type="ECO:0000256" key="2">
    <source>
        <dbReference type="ARBA" id="ARBA00023319"/>
    </source>
</evidence>
<feature type="chain" id="PRO_5020040934" evidence="3">
    <location>
        <begin position="19"/>
        <end position="150"/>
    </location>
</feature>
<protein>
    <submittedName>
        <fullName evidence="5">C2 calcium-dependent domain-containing protein 4C</fullName>
    </submittedName>
</protein>
<accession>A0A4D9E9N0</accession>
<feature type="domain" description="Ig-like" evidence="4">
    <location>
        <begin position="18"/>
        <end position="114"/>
    </location>
</feature>
<dbReference type="PANTHER" id="PTHR19256">
    <property type="entry name" value="T-CELL RECEPTOR GAMMA CHAIN"/>
    <property type="match status" value="1"/>
</dbReference>
<sequence length="150" mass="17071">MLLLETFVLALVCSYGSSQVRLTQPQLSITREGNKAIRIDCHVSLSEDFGKAPIHWYRQRHDAAPERILFIATQSVLDRDLDKGKFNAEKKIGQSTCTLTINKITSNDIATYYCAYWDHTVLENCRQPVQQPTLHSEPQPLECLRPLSPL</sequence>
<evidence type="ECO:0000256" key="1">
    <source>
        <dbReference type="ARBA" id="ARBA00023170"/>
    </source>
</evidence>
<keyword evidence="1" id="KW-0675">Receptor</keyword>
<dbReference type="Pfam" id="PF07686">
    <property type="entry name" value="V-set"/>
    <property type="match status" value="1"/>
</dbReference>
<dbReference type="Proteomes" id="UP000297703">
    <property type="component" value="Unassembled WGS sequence"/>
</dbReference>
<dbReference type="SMART" id="SM00406">
    <property type="entry name" value="IGv"/>
    <property type="match status" value="1"/>
</dbReference>
<evidence type="ECO:0000313" key="6">
    <source>
        <dbReference type="Proteomes" id="UP000297703"/>
    </source>
</evidence>
<keyword evidence="6" id="KW-1185">Reference proteome</keyword>
<feature type="signal peptide" evidence="3">
    <location>
        <begin position="1"/>
        <end position="18"/>
    </location>
</feature>
<keyword evidence="2" id="KW-0393">Immunoglobulin domain</keyword>
<dbReference type="EMBL" id="QXTE01000076">
    <property type="protein sequence ID" value="TFK07901.1"/>
    <property type="molecule type" value="Genomic_DNA"/>
</dbReference>
<comment type="caution">
    <text evidence="5">The sequence shown here is derived from an EMBL/GenBank/DDBJ whole genome shotgun (WGS) entry which is preliminary data.</text>
</comment>
<dbReference type="OrthoDB" id="8924181at2759"/>
<dbReference type="PROSITE" id="PS50835">
    <property type="entry name" value="IG_LIKE"/>
    <property type="match status" value="1"/>
</dbReference>
<dbReference type="InterPro" id="IPR013783">
    <property type="entry name" value="Ig-like_fold"/>
</dbReference>
<dbReference type="PANTHER" id="PTHR19256:SF44">
    <property type="entry name" value="T CELL RECEPTOR GAMMA VARIABLE 9"/>
    <property type="match status" value="1"/>
</dbReference>
<reference evidence="5 6" key="2">
    <citation type="submission" date="2019-04" db="EMBL/GenBank/DDBJ databases">
        <title>The genome sequence of big-headed turtle.</title>
        <authorList>
            <person name="Gong S."/>
        </authorList>
    </citation>
    <scope>NUCLEOTIDE SEQUENCE [LARGE SCALE GENOMIC DNA]</scope>
    <source>
        <strain evidence="5">DO16091913</strain>
        <tissue evidence="5">Muscle</tissue>
    </source>
</reference>
<gene>
    <name evidence="5" type="ORF">DR999_PMT09208</name>
</gene>
<evidence type="ECO:0000313" key="5">
    <source>
        <dbReference type="EMBL" id="TFK07901.1"/>
    </source>
</evidence>
<dbReference type="InterPro" id="IPR007110">
    <property type="entry name" value="Ig-like_dom"/>
</dbReference>
<reference evidence="5 6" key="1">
    <citation type="submission" date="2019-04" db="EMBL/GenBank/DDBJ databases">
        <title>Draft genome of the big-headed turtle Platysternon megacephalum.</title>
        <authorList>
            <person name="Gong S."/>
        </authorList>
    </citation>
    <scope>NUCLEOTIDE SEQUENCE [LARGE SCALE GENOMIC DNA]</scope>
    <source>
        <strain evidence="5">DO16091913</strain>
        <tissue evidence="5">Muscle</tissue>
    </source>
</reference>
<evidence type="ECO:0000259" key="4">
    <source>
        <dbReference type="PROSITE" id="PS50835"/>
    </source>
</evidence>
<evidence type="ECO:0000256" key="3">
    <source>
        <dbReference type="SAM" id="SignalP"/>
    </source>
</evidence>
<proteinExistence type="predicted"/>
<dbReference type="STRING" id="55544.A0A4D9E9N0"/>
<dbReference type="SUPFAM" id="SSF48726">
    <property type="entry name" value="Immunoglobulin"/>
    <property type="match status" value="1"/>
</dbReference>
<dbReference type="InterPro" id="IPR036179">
    <property type="entry name" value="Ig-like_dom_sf"/>
</dbReference>
<dbReference type="InterPro" id="IPR051117">
    <property type="entry name" value="TRG_var/const_region"/>
</dbReference>
<keyword evidence="3" id="KW-0732">Signal</keyword>